<sequence length="129" mass="14868">MFLHIATMIYLLKPALIVGKYVGTFVLFGEKAACTKNKCNTVDTNMTKVSKMFCPMIMGDRKKLLILFFWYIVAGRIAYTSITRHSTLAPFGYWYMVVLTLKTLYQVAMRQFMHQWEETSRESGKISAA</sequence>
<evidence type="ECO:0000313" key="3">
    <source>
        <dbReference type="EnsemblProtists" id="EKX39691"/>
    </source>
</evidence>
<dbReference type="AlphaFoldDB" id="L1ITU9"/>
<keyword evidence="4" id="KW-1185">Reference proteome</keyword>
<keyword evidence="1" id="KW-0472">Membrane</keyword>
<dbReference type="EnsemblProtists" id="EKX39691">
    <property type="protein sequence ID" value="EKX39691"/>
    <property type="gene ID" value="GUITHDRAFT_154345"/>
</dbReference>
<reference evidence="4" key="2">
    <citation type="submission" date="2012-11" db="EMBL/GenBank/DDBJ databases">
        <authorList>
            <person name="Kuo A."/>
            <person name="Curtis B.A."/>
            <person name="Tanifuji G."/>
            <person name="Burki F."/>
            <person name="Gruber A."/>
            <person name="Irimia M."/>
            <person name="Maruyama S."/>
            <person name="Arias M.C."/>
            <person name="Ball S.G."/>
            <person name="Gile G.H."/>
            <person name="Hirakawa Y."/>
            <person name="Hopkins J.F."/>
            <person name="Rensing S.A."/>
            <person name="Schmutz J."/>
            <person name="Symeonidi A."/>
            <person name="Elias M."/>
            <person name="Eveleigh R.J."/>
            <person name="Herman E.K."/>
            <person name="Klute M.J."/>
            <person name="Nakayama T."/>
            <person name="Obornik M."/>
            <person name="Reyes-Prieto A."/>
            <person name="Armbrust E.V."/>
            <person name="Aves S.J."/>
            <person name="Beiko R.G."/>
            <person name="Coutinho P."/>
            <person name="Dacks J.B."/>
            <person name="Durnford D.G."/>
            <person name="Fast N.M."/>
            <person name="Green B.R."/>
            <person name="Grisdale C."/>
            <person name="Hempe F."/>
            <person name="Henrissat B."/>
            <person name="Hoppner M.P."/>
            <person name="Ishida K.-I."/>
            <person name="Kim E."/>
            <person name="Koreny L."/>
            <person name="Kroth P.G."/>
            <person name="Liu Y."/>
            <person name="Malik S.-B."/>
            <person name="Maier U.G."/>
            <person name="McRose D."/>
            <person name="Mock T."/>
            <person name="Neilson J.A."/>
            <person name="Onodera N.T."/>
            <person name="Poole A.M."/>
            <person name="Pritham E.J."/>
            <person name="Richards T.A."/>
            <person name="Rocap G."/>
            <person name="Roy S.W."/>
            <person name="Sarai C."/>
            <person name="Schaack S."/>
            <person name="Shirato S."/>
            <person name="Slamovits C.H."/>
            <person name="Spencer D.F."/>
            <person name="Suzuki S."/>
            <person name="Worden A.Z."/>
            <person name="Zauner S."/>
            <person name="Barry K."/>
            <person name="Bell C."/>
            <person name="Bharti A.K."/>
            <person name="Crow J.A."/>
            <person name="Grimwood J."/>
            <person name="Kramer R."/>
            <person name="Lindquist E."/>
            <person name="Lucas S."/>
            <person name="Salamov A."/>
            <person name="McFadden G.I."/>
            <person name="Lane C.E."/>
            <person name="Keeling P.J."/>
            <person name="Gray M.W."/>
            <person name="Grigoriev I.V."/>
            <person name="Archibald J.M."/>
        </authorList>
    </citation>
    <scope>NUCLEOTIDE SEQUENCE</scope>
    <source>
        <strain evidence="4">CCMP2712</strain>
    </source>
</reference>
<dbReference type="PaxDb" id="55529-EKX39691"/>
<keyword evidence="1" id="KW-0812">Transmembrane</keyword>
<dbReference type="KEGG" id="gtt:GUITHDRAFT_154345"/>
<reference evidence="2 4" key="1">
    <citation type="journal article" date="2012" name="Nature">
        <title>Algal genomes reveal evolutionary mosaicism and the fate of nucleomorphs.</title>
        <authorList>
            <consortium name="DOE Joint Genome Institute"/>
            <person name="Curtis B.A."/>
            <person name="Tanifuji G."/>
            <person name="Burki F."/>
            <person name="Gruber A."/>
            <person name="Irimia M."/>
            <person name="Maruyama S."/>
            <person name="Arias M.C."/>
            <person name="Ball S.G."/>
            <person name="Gile G.H."/>
            <person name="Hirakawa Y."/>
            <person name="Hopkins J.F."/>
            <person name="Kuo A."/>
            <person name="Rensing S.A."/>
            <person name="Schmutz J."/>
            <person name="Symeonidi A."/>
            <person name="Elias M."/>
            <person name="Eveleigh R.J."/>
            <person name="Herman E.K."/>
            <person name="Klute M.J."/>
            <person name="Nakayama T."/>
            <person name="Obornik M."/>
            <person name="Reyes-Prieto A."/>
            <person name="Armbrust E.V."/>
            <person name="Aves S.J."/>
            <person name="Beiko R.G."/>
            <person name="Coutinho P."/>
            <person name="Dacks J.B."/>
            <person name="Durnford D.G."/>
            <person name="Fast N.M."/>
            <person name="Green B.R."/>
            <person name="Grisdale C.J."/>
            <person name="Hempel F."/>
            <person name="Henrissat B."/>
            <person name="Hoppner M.P."/>
            <person name="Ishida K."/>
            <person name="Kim E."/>
            <person name="Koreny L."/>
            <person name="Kroth P.G."/>
            <person name="Liu Y."/>
            <person name="Malik S.B."/>
            <person name="Maier U.G."/>
            <person name="McRose D."/>
            <person name="Mock T."/>
            <person name="Neilson J.A."/>
            <person name="Onodera N.T."/>
            <person name="Poole A.M."/>
            <person name="Pritham E.J."/>
            <person name="Richards T.A."/>
            <person name="Rocap G."/>
            <person name="Roy S.W."/>
            <person name="Sarai C."/>
            <person name="Schaack S."/>
            <person name="Shirato S."/>
            <person name="Slamovits C.H."/>
            <person name="Spencer D.F."/>
            <person name="Suzuki S."/>
            <person name="Worden A.Z."/>
            <person name="Zauner S."/>
            <person name="Barry K."/>
            <person name="Bell C."/>
            <person name="Bharti A.K."/>
            <person name="Crow J.A."/>
            <person name="Grimwood J."/>
            <person name="Kramer R."/>
            <person name="Lindquist E."/>
            <person name="Lucas S."/>
            <person name="Salamov A."/>
            <person name="McFadden G.I."/>
            <person name="Lane C.E."/>
            <person name="Keeling P.J."/>
            <person name="Gray M.W."/>
            <person name="Grigoriev I.V."/>
            <person name="Archibald J.M."/>
        </authorList>
    </citation>
    <scope>NUCLEOTIDE SEQUENCE</scope>
    <source>
        <strain evidence="2 4">CCMP2712</strain>
    </source>
</reference>
<gene>
    <name evidence="2" type="ORF">GUITHDRAFT_154345</name>
</gene>
<evidence type="ECO:0000313" key="4">
    <source>
        <dbReference type="Proteomes" id="UP000011087"/>
    </source>
</evidence>
<reference evidence="3" key="3">
    <citation type="submission" date="2016-03" db="UniProtKB">
        <authorList>
            <consortium name="EnsemblProtists"/>
        </authorList>
    </citation>
    <scope>IDENTIFICATION</scope>
</reference>
<evidence type="ECO:0000313" key="2">
    <source>
        <dbReference type="EMBL" id="EKX39691.1"/>
    </source>
</evidence>
<dbReference type="EMBL" id="JH993037">
    <property type="protein sequence ID" value="EKX39691.1"/>
    <property type="molecule type" value="Genomic_DNA"/>
</dbReference>
<feature type="transmembrane region" description="Helical" evidence="1">
    <location>
        <begin position="64"/>
        <end position="82"/>
    </location>
</feature>
<dbReference type="Proteomes" id="UP000011087">
    <property type="component" value="Unassembled WGS sequence"/>
</dbReference>
<evidence type="ECO:0000256" key="1">
    <source>
        <dbReference type="SAM" id="Phobius"/>
    </source>
</evidence>
<dbReference type="RefSeq" id="XP_005826671.1">
    <property type="nucleotide sequence ID" value="XM_005826614.1"/>
</dbReference>
<organism evidence="2">
    <name type="scientific">Guillardia theta (strain CCMP2712)</name>
    <name type="common">Cryptophyte</name>
    <dbReference type="NCBI Taxonomy" id="905079"/>
    <lineage>
        <taxon>Eukaryota</taxon>
        <taxon>Cryptophyceae</taxon>
        <taxon>Pyrenomonadales</taxon>
        <taxon>Geminigeraceae</taxon>
        <taxon>Guillardia</taxon>
    </lineage>
</organism>
<keyword evidence="1" id="KW-1133">Transmembrane helix</keyword>
<accession>L1ITU9</accession>
<dbReference type="GeneID" id="17296521"/>
<protein>
    <submittedName>
        <fullName evidence="2 3">Uncharacterized protein</fullName>
    </submittedName>
</protein>
<dbReference type="HOGENOM" id="CLU_1952958_0_0_1"/>
<proteinExistence type="predicted"/>
<feature type="transmembrane region" description="Helical" evidence="1">
    <location>
        <begin position="88"/>
        <end position="105"/>
    </location>
</feature>
<name>L1ITU9_GUITC</name>